<dbReference type="Proteomes" id="UP001162483">
    <property type="component" value="Unassembled WGS sequence"/>
</dbReference>
<gene>
    <name evidence="1" type="ORF">SPARVUS_LOCUS13164868</name>
</gene>
<reference evidence="1" key="1">
    <citation type="submission" date="2023-05" db="EMBL/GenBank/DDBJ databases">
        <authorList>
            <person name="Stuckert A."/>
        </authorList>
    </citation>
    <scope>NUCLEOTIDE SEQUENCE</scope>
</reference>
<organism evidence="1 2">
    <name type="scientific">Staurois parvus</name>
    <dbReference type="NCBI Taxonomy" id="386267"/>
    <lineage>
        <taxon>Eukaryota</taxon>
        <taxon>Metazoa</taxon>
        <taxon>Chordata</taxon>
        <taxon>Craniata</taxon>
        <taxon>Vertebrata</taxon>
        <taxon>Euteleostomi</taxon>
        <taxon>Amphibia</taxon>
        <taxon>Batrachia</taxon>
        <taxon>Anura</taxon>
        <taxon>Neobatrachia</taxon>
        <taxon>Ranoidea</taxon>
        <taxon>Ranidae</taxon>
        <taxon>Staurois</taxon>
    </lineage>
</organism>
<sequence>PPHLVFPPARAPLPPDFTINIANTILSPSPRLDYYNSLLIGRPPRRLSLVQSIMNAAARLIHLTNRSVFTSPLCQSLH</sequence>
<name>A0ABN9FZW8_9NEOB</name>
<feature type="non-terminal residue" evidence="1">
    <location>
        <position position="1"/>
    </location>
</feature>
<dbReference type="EMBL" id="CATNWA010017721">
    <property type="protein sequence ID" value="CAI9602666.1"/>
    <property type="molecule type" value="Genomic_DNA"/>
</dbReference>
<comment type="caution">
    <text evidence="1">The sequence shown here is derived from an EMBL/GenBank/DDBJ whole genome shotgun (WGS) entry which is preliminary data.</text>
</comment>
<protein>
    <submittedName>
        <fullName evidence="1">Uncharacterized protein</fullName>
    </submittedName>
</protein>
<accession>A0ABN9FZW8</accession>
<keyword evidence="2" id="KW-1185">Reference proteome</keyword>
<evidence type="ECO:0000313" key="2">
    <source>
        <dbReference type="Proteomes" id="UP001162483"/>
    </source>
</evidence>
<proteinExistence type="predicted"/>
<evidence type="ECO:0000313" key="1">
    <source>
        <dbReference type="EMBL" id="CAI9602666.1"/>
    </source>
</evidence>